<dbReference type="SUPFAM" id="SSF140459">
    <property type="entry name" value="PE/PPE dimer-like"/>
    <property type="match status" value="1"/>
</dbReference>
<organism evidence="2 3">
    <name type="scientific">Mycobacterium ulcerans subsp. shinshuense</name>
    <dbReference type="NCBI Taxonomy" id="1124626"/>
    <lineage>
        <taxon>Bacteria</taxon>
        <taxon>Bacillati</taxon>
        <taxon>Actinomycetota</taxon>
        <taxon>Actinomycetes</taxon>
        <taxon>Mycobacteriales</taxon>
        <taxon>Mycobacteriaceae</taxon>
        <taxon>Mycobacterium</taxon>
        <taxon>Mycobacterium ulcerans group</taxon>
    </lineage>
</organism>
<feature type="domain" description="PE" evidence="1">
    <location>
        <begin position="7"/>
        <end position="92"/>
    </location>
</feature>
<dbReference type="AlphaFoldDB" id="A0A1B4Y9L5"/>
<dbReference type="GeneID" id="93439439"/>
<name>A0A1B4Y9L5_MYCUL</name>
<gene>
    <name evidence="2" type="ORF">SHTP_4888</name>
</gene>
<dbReference type="Gene3D" id="1.10.287.850">
    <property type="entry name" value="HP0062-like domain"/>
    <property type="match status" value="1"/>
</dbReference>
<evidence type="ECO:0000259" key="1">
    <source>
        <dbReference type="Pfam" id="PF00934"/>
    </source>
</evidence>
<proteinExistence type="predicted"/>
<accession>A0A1B4Y9L5</accession>
<dbReference type="Proteomes" id="UP000218067">
    <property type="component" value="Chromosome"/>
</dbReference>
<sequence>MQSMSIYPVAADIGAQLAEGVFRGLQADATAATSITSVRPAGADEVSTQAMLAFTKHAGQMLALNQAAQEELRRAGEAVNAIARMYTDTDVAVARNLIDVGWRSGSALANV</sequence>
<dbReference type="InterPro" id="IPR038332">
    <property type="entry name" value="PPE_sf"/>
</dbReference>
<dbReference type="InterPro" id="IPR000084">
    <property type="entry name" value="PE-PGRS_N"/>
</dbReference>
<dbReference type="Pfam" id="PF00934">
    <property type="entry name" value="PE"/>
    <property type="match status" value="1"/>
</dbReference>
<evidence type="ECO:0000313" key="2">
    <source>
        <dbReference type="EMBL" id="BAV43742.1"/>
    </source>
</evidence>
<reference evidence="2 3" key="1">
    <citation type="submission" date="2016-08" db="EMBL/GenBank/DDBJ databases">
        <title>Complete genome sequence of Mycobacterium shinshuense, a subspecies of M. ulcerans.</title>
        <authorList>
            <person name="Yoshida M."/>
            <person name="Ogura Y."/>
            <person name="Hayashi T."/>
            <person name="Hoshino Y."/>
        </authorList>
    </citation>
    <scope>NUCLEOTIDE SEQUENCE [LARGE SCALE GENOMIC DNA]</scope>
    <source>
        <strain evidence="3">ATCC 33728</strain>
    </source>
</reference>
<protein>
    <submittedName>
        <fullName evidence="2">PE family protein</fullName>
    </submittedName>
</protein>
<evidence type="ECO:0000313" key="3">
    <source>
        <dbReference type="Proteomes" id="UP000218067"/>
    </source>
</evidence>
<dbReference type="EMBL" id="AP017624">
    <property type="protein sequence ID" value="BAV43742.1"/>
    <property type="molecule type" value="Genomic_DNA"/>
</dbReference>
<dbReference type="RefSeq" id="WP_096372140.1">
    <property type="nucleotide sequence ID" value="NZ_AP017624.1"/>
</dbReference>